<reference evidence="1" key="1">
    <citation type="journal article" date="2015" name="Proc. Natl. Acad. Sci. U.S.A.">
        <title>Networks of energetic and metabolic interactions define dynamics in microbial communities.</title>
        <authorList>
            <person name="Embree M."/>
            <person name="Liu J.K."/>
            <person name="Al-Bassam M.M."/>
            <person name="Zengler K."/>
        </authorList>
    </citation>
    <scope>NUCLEOTIDE SEQUENCE</scope>
</reference>
<sequence>MPGALHGLKILDFTTLLPGPYATMCLADMGADVLKIVSGSRPDLVNSIPPFVPKTKLSAAAAQLGRGKRCMALNLKDQRAVTIVHKLIMHYNIVIEQFRPGVMAKLNLAYEDLRKINPSIIYCSITGYGQTGSMRDRAGHDINYIARSGIASYSGKQESGPHLMGMQIADVASGSNNAVIGILAAVINRLDTGVGQYIDISMTDGMIAFNAMVGAGFLVDGCEPLREGEYLNGGTLYDYYETKDNKYVSFGGLEPHFFANFCNAINRPDLIPGGILTRNIKKFKKEICEIFLSKTQDEWIEIFNRTDACVEPVMPLAEAFSDPLTIERKMVVDVGLPGGGSVKQIGTPIKFSETPAEYRHAGVSGPAHTREVLVELGYTNQEIDEFAKTGLFN</sequence>
<dbReference type="PANTHER" id="PTHR48228:SF5">
    <property type="entry name" value="ALPHA-METHYLACYL-COA RACEMASE"/>
    <property type="match status" value="1"/>
</dbReference>
<protein>
    <submittedName>
        <fullName evidence="1">Alpha-methylacyl-coa racemase</fullName>
        <ecNumber evidence="1">5.1.99.4</ecNumber>
    </submittedName>
</protein>
<dbReference type="SUPFAM" id="SSF89796">
    <property type="entry name" value="CoA-transferase family III (CaiB/BaiF)"/>
    <property type="match status" value="1"/>
</dbReference>
<dbReference type="EMBL" id="LNQE01000961">
    <property type="protein sequence ID" value="KUG22507.1"/>
    <property type="molecule type" value="Genomic_DNA"/>
</dbReference>
<proteinExistence type="predicted"/>
<dbReference type="EC" id="5.1.99.4" evidence="1"/>
<evidence type="ECO:0000313" key="1">
    <source>
        <dbReference type="EMBL" id="KUG22507.1"/>
    </source>
</evidence>
<dbReference type="Pfam" id="PF02515">
    <property type="entry name" value="CoA_transf_3"/>
    <property type="match status" value="1"/>
</dbReference>
<dbReference type="Gene3D" id="3.40.50.10540">
    <property type="entry name" value="Crotonobetainyl-coa:carnitine coa-transferase, domain 1"/>
    <property type="match status" value="2"/>
</dbReference>
<dbReference type="InterPro" id="IPR050509">
    <property type="entry name" value="CoA-transferase_III"/>
</dbReference>
<accession>A0A0W8FNR1</accession>
<gene>
    <name evidence="1" type="ORF">ASZ90_007711</name>
</gene>
<dbReference type="InterPro" id="IPR023606">
    <property type="entry name" value="CoA-Trfase_III_dom_1_sf"/>
</dbReference>
<organism evidence="1">
    <name type="scientific">hydrocarbon metagenome</name>
    <dbReference type="NCBI Taxonomy" id="938273"/>
    <lineage>
        <taxon>unclassified sequences</taxon>
        <taxon>metagenomes</taxon>
        <taxon>ecological metagenomes</taxon>
    </lineage>
</organism>
<dbReference type="GO" id="GO:0008111">
    <property type="term" value="F:alpha-methylacyl-CoA racemase activity"/>
    <property type="evidence" value="ECO:0007669"/>
    <property type="project" value="UniProtKB-EC"/>
</dbReference>
<dbReference type="InterPro" id="IPR003673">
    <property type="entry name" value="CoA-Trfase_fam_III"/>
</dbReference>
<dbReference type="AlphaFoldDB" id="A0A0W8FNR1"/>
<dbReference type="PANTHER" id="PTHR48228">
    <property type="entry name" value="SUCCINYL-COA--D-CITRAMALATE COA-TRANSFERASE"/>
    <property type="match status" value="1"/>
</dbReference>
<keyword evidence="1" id="KW-0413">Isomerase</keyword>
<name>A0A0W8FNR1_9ZZZZ</name>
<comment type="caution">
    <text evidence="1">The sequence shown here is derived from an EMBL/GenBank/DDBJ whole genome shotgun (WGS) entry which is preliminary data.</text>
</comment>